<dbReference type="InterPro" id="IPR036249">
    <property type="entry name" value="Thioredoxin-like_sf"/>
</dbReference>
<evidence type="ECO:0000256" key="2">
    <source>
        <dbReference type="ARBA" id="ARBA00004141"/>
    </source>
</evidence>
<evidence type="ECO:0000313" key="12">
    <source>
        <dbReference type="Proteomes" id="UP000006230"/>
    </source>
</evidence>
<feature type="domain" description="Glutaredoxin" evidence="9">
    <location>
        <begin position="13"/>
        <end position="73"/>
    </location>
</feature>
<evidence type="ECO:0000313" key="11">
    <source>
        <dbReference type="EMBL" id="EAU44316.1"/>
    </source>
</evidence>
<dbReference type="PROSITE" id="PS51354">
    <property type="entry name" value="GLUTAREDOXIN_2"/>
    <property type="match status" value="1"/>
</dbReference>
<evidence type="ECO:0000256" key="7">
    <source>
        <dbReference type="ARBA" id="ARBA00023136"/>
    </source>
</evidence>
<organism evidence="11 12">
    <name type="scientific">Salipiger bermudensis (strain DSM 26914 / JCM 13377 / KCTC 12554 / HTCC2601)</name>
    <name type="common">Pelagibaca bermudensis</name>
    <dbReference type="NCBI Taxonomy" id="314265"/>
    <lineage>
        <taxon>Bacteria</taxon>
        <taxon>Pseudomonadati</taxon>
        <taxon>Pseudomonadota</taxon>
        <taxon>Alphaproteobacteria</taxon>
        <taxon>Rhodobacterales</taxon>
        <taxon>Roseobacteraceae</taxon>
        <taxon>Salipiger</taxon>
    </lineage>
</organism>
<reference evidence="11 12" key="1">
    <citation type="journal article" date="2010" name="J. Bacteriol.">
        <title>Genome sequences of Pelagibaca bermudensis HTCC2601T and Maritimibacter alkaliphilus HTCC2654T, the type strains of two marine Roseobacter genera.</title>
        <authorList>
            <person name="Thrash J.C."/>
            <person name="Cho J.C."/>
            <person name="Ferriera S."/>
            <person name="Johnson J."/>
            <person name="Vergin K.L."/>
            <person name="Giovannoni S.J."/>
        </authorList>
    </citation>
    <scope>NUCLEOTIDE SEQUENCE [LARGE SCALE GENOMIC DNA]</scope>
    <source>
        <strain evidence="12">DSM 26914 / JCM 13377 / KCTC 12554 / HTCC2601</strain>
    </source>
</reference>
<keyword evidence="5 8" id="KW-0812">Transmembrane</keyword>
<feature type="transmembrane region" description="Helical" evidence="8">
    <location>
        <begin position="97"/>
        <end position="116"/>
    </location>
</feature>
<dbReference type="Pfam" id="PF07291">
    <property type="entry name" value="MauE"/>
    <property type="match status" value="1"/>
</dbReference>
<feature type="transmembrane region" description="Helical" evidence="8">
    <location>
        <begin position="228"/>
        <end position="250"/>
    </location>
</feature>
<evidence type="ECO:0000259" key="10">
    <source>
        <dbReference type="Pfam" id="PF07291"/>
    </source>
</evidence>
<comment type="caution">
    <text evidence="11">The sequence shown here is derived from an EMBL/GenBank/DDBJ whole genome shotgun (WGS) entry which is preliminary data.</text>
</comment>
<name>Q0FJG0_SALBH</name>
<proteinExistence type="predicted"/>
<keyword evidence="12" id="KW-1185">Reference proteome</keyword>
<evidence type="ECO:0000256" key="8">
    <source>
        <dbReference type="SAM" id="Phobius"/>
    </source>
</evidence>
<dbReference type="HOGENOM" id="CLU_072274_0_0_5"/>
<protein>
    <recommendedName>
        <fullName evidence="4">Methylamine utilization protein MauE</fullName>
    </recommendedName>
</protein>
<keyword evidence="7 8" id="KW-0472">Membrane</keyword>
<dbReference type="EMBL" id="AATQ01000049">
    <property type="protein sequence ID" value="EAU44316.1"/>
    <property type="molecule type" value="Genomic_DNA"/>
</dbReference>
<dbReference type="GO" id="GO:0030416">
    <property type="term" value="P:methylamine metabolic process"/>
    <property type="evidence" value="ECO:0007669"/>
    <property type="project" value="InterPro"/>
</dbReference>
<dbReference type="Pfam" id="PF00462">
    <property type="entry name" value="Glutaredoxin"/>
    <property type="match status" value="1"/>
</dbReference>
<comment type="subcellular location">
    <subcellularLocation>
        <location evidence="2">Membrane</location>
        <topology evidence="2">Multi-pass membrane protein</topology>
    </subcellularLocation>
</comment>
<accession>Q0FJG0</accession>
<dbReference type="Gene3D" id="3.40.30.10">
    <property type="entry name" value="Glutaredoxin"/>
    <property type="match status" value="1"/>
</dbReference>
<dbReference type="AlphaFoldDB" id="Q0FJG0"/>
<evidence type="ECO:0000256" key="6">
    <source>
        <dbReference type="ARBA" id="ARBA00022989"/>
    </source>
</evidence>
<dbReference type="eggNOG" id="COG0695">
    <property type="taxonomic scope" value="Bacteria"/>
</dbReference>
<dbReference type="InterPro" id="IPR002109">
    <property type="entry name" value="Glutaredoxin"/>
</dbReference>
<evidence type="ECO:0000259" key="9">
    <source>
        <dbReference type="Pfam" id="PF00462"/>
    </source>
</evidence>
<feature type="domain" description="Methylamine utilisation protein MauE" evidence="10">
    <location>
        <begin position="128"/>
        <end position="249"/>
    </location>
</feature>
<dbReference type="Proteomes" id="UP000006230">
    <property type="component" value="Unassembled WGS sequence"/>
</dbReference>
<evidence type="ECO:0000256" key="1">
    <source>
        <dbReference type="ARBA" id="ARBA00003475"/>
    </source>
</evidence>
<feature type="transmembrane region" description="Helical" evidence="8">
    <location>
        <begin position="176"/>
        <end position="207"/>
    </location>
</feature>
<sequence>MIMPKDTTKTAVLYRMVMPEHTCPFGLKSKDLLERKGYAVEDHHLKTEDETEAFKREHDVKTTPQTFIDGKRIGGHDDLRIFLGIDPPKEEQSDTTYRPVIAIFSVCALLALGLAWHQYGTILTWQSFQWFISLSMTVLAIQKLQDVEQFSTMFLNYDLLAKRWVPYGKIYPYGEALAGILMTAGVLTWISAPVALFIGTIGAVSVFKAVYIDKRGLKCACVGGNSNVPLGFISLTENLMMIVMGLWMGLRALGG</sequence>
<comment type="pathway">
    <text evidence="3">One-carbon metabolism; methylamine degradation.</text>
</comment>
<evidence type="ECO:0000256" key="4">
    <source>
        <dbReference type="ARBA" id="ARBA00019078"/>
    </source>
</evidence>
<keyword evidence="6 8" id="KW-1133">Transmembrane helix</keyword>
<comment type="function">
    <text evidence="1">May be specifically involved in the processing, transport, and/or maturation of the MADH beta-subunit.</text>
</comment>
<dbReference type="GO" id="GO:0016020">
    <property type="term" value="C:membrane"/>
    <property type="evidence" value="ECO:0007669"/>
    <property type="project" value="UniProtKB-SubCell"/>
</dbReference>
<dbReference type="STRING" id="314265.R2601_07348"/>
<gene>
    <name evidence="11" type="ORF">R2601_07348</name>
</gene>
<evidence type="ECO:0000256" key="3">
    <source>
        <dbReference type="ARBA" id="ARBA00004856"/>
    </source>
</evidence>
<dbReference type="InterPro" id="IPR009908">
    <property type="entry name" value="Methylamine_util_MauE"/>
</dbReference>
<evidence type="ECO:0000256" key="5">
    <source>
        <dbReference type="ARBA" id="ARBA00022692"/>
    </source>
</evidence>
<dbReference type="SUPFAM" id="SSF52833">
    <property type="entry name" value="Thioredoxin-like"/>
    <property type="match status" value="1"/>
</dbReference>